<dbReference type="InterPro" id="IPR032675">
    <property type="entry name" value="LRR_dom_sf"/>
</dbReference>
<dbReference type="SMART" id="SM00256">
    <property type="entry name" value="FBOX"/>
    <property type="match status" value="1"/>
</dbReference>
<dbReference type="Gene3D" id="3.80.10.10">
    <property type="entry name" value="Ribonuclease Inhibitor"/>
    <property type="match status" value="1"/>
</dbReference>
<dbReference type="Pfam" id="PF12937">
    <property type="entry name" value="F-box-like"/>
    <property type="match status" value="1"/>
</dbReference>
<proteinExistence type="predicted"/>
<reference evidence="2" key="1">
    <citation type="journal article" date="2006" name="BMC Genomics">
        <title>Genomic analysis of a 1 Mb region near the telomere of Hessian fly chromosome X2 and avirulence gene vH13.</title>
        <authorList>
            <person name="Lobo N.F."/>
            <person name="Behura S.K."/>
            <person name="Aggarwal R."/>
            <person name="Chen M.S."/>
            <person name="Collins F.H."/>
            <person name="Stuart J.J."/>
        </authorList>
    </citation>
    <scope>NUCLEOTIDE SEQUENCE</scope>
</reference>
<organism evidence="2">
    <name type="scientific">Mayetiola destructor</name>
    <name type="common">Hessian fly</name>
    <dbReference type="NCBI Taxonomy" id="39758"/>
    <lineage>
        <taxon>Eukaryota</taxon>
        <taxon>Metazoa</taxon>
        <taxon>Ecdysozoa</taxon>
        <taxon>Arthropoda</taxon>
        <taxon>Hexapoda</taxon>
        <taxon>Insecta</taxon>
        <taxon>Pterygota</taxon>
        <taxon>Neoptera</taxon>
        <taxon>Endopterygota</taxon>
        <taxon>Diptera</taxon>
        <taxon>Nematocera</taxon>
        <taxon>Sciaroidea</taxon>
        <taxon>Cecidomyiidae</taxon>
        <taxon>Mayetiola</taxon>
    </lineage>
</organism>
<evidence type="ECO:0000313" key="2">
    <source>
        <dbReference type="EMBL" id="ABA61170.1"/>
    </source>
</evidence>
<dbReference type="InterPro" id="IPR036047">
    <property type="entry name" value="F-box-like_dom_sf"/>
</dbReference>
<dbReference type="Gene3D" id="1.20.1280.50">
    <property type="match status" value="1"/>
</dbReference>
<dbReference type="InterPro" id="IPR001810">
    <property type="entry name" value="F-box_dom"/>
</dbReference>
<dbReference type="SUPFAM" id="SSF52047">
    <property type="entry name" value="RNI-like"/>
    <property type="match status" value="1"/>
</dbReference>
<feature type="non-terminal residue" evidence="2">
    <location>
        <position position="345"/>
    </location>
</feature>
<dbReference type="AlphaFoldDB" id="Q3HM49"/>
<accession>Q3HM49</accession>
<dbReference type="PROSITE" id="PS50181">
    <property type="entry name" value="FBOX"/>
    <property type="match status" value="1"/>
</dbReference>
<dbReference type="SUPFAM" id="SSF81383">
    <property type="entry name" value="F-box domain"/>
    <property type="match status" value="1"/>
</dbReference>
<feature type="domain" description="F-box" evidence="1">
    <location>
        <begin position="1"/>
        <end position="46"/>
    </location>
</feature>
<dbReference type="EMBL" id="DQ208194">
    <property type="protein sequence ID" value="ABA61170.1"/>
    <property type="molecule type" value="Genomic_DNA"/>
</dbReference>
<evidence type="ECO:0000259" key="1">
    <source>
        <dbReference type="PROSITE" id="PS50181"/>
    </source>
</evidence>
<protein>
    <submittedName>
        <fullName evidence="2">Mde8i18_1</fullName>
    </submittedName>
</protein>
<name>Q3HM49_MAYDE</name>
<dbReference type="CDD" id="cd09917">
    <property type="entry name" value="F-box_SF"/>
    <property type="match status" value="1"/>
</dbReference>
<sequence>MGDLPREMVIKIFEFLKPNDLANVSQTCKFYKSCAEDCFRLKFGNSGKVTISECNFHFEPGEFERFELRFRSLIRNIQVEIEDSIEIKDTFEFIQKQCAAKLHQLSLYGPTLDQLTIKSDQMDILTKQMANLECLIMYGCLIDDASLSQRLKNLQVLCIENFLKADTSQAAWMNQTFEKLNTLWLLRTVGQFNLINFLQINPQIEFIFTDDLAAIRNILSINRRLPKAAIRFWRREEFQNVSDEYEKCCKQRNIQSLDVCFVCFISTEILRKIVQLKYVKSLHYQLNMMIMPYFNEMEIQSNLEKLCLRIWSFYSNTELQTIIRCFPNLLELRLDVMFGSLGQSM</sequence>